<protein>
    <submittedName>
        <fullName evidence="1">Uncharacterized protein</fullName>
    </submittedName>
</protein>
<sequence>MITIYGIPEDVGRCYSCKEAIRLCNEYGIEYNFIPVLYNTEDGFDYHRDTIISLAKLLNKQNLSIMYPQIFIDDKPVGGLSGLKSYIGDIYE</sequence>
<dbReference type="EMBL" id="MF001355">
    <property type="protein sequence ID" value="ASZ76324.1"/>
    <property type="molecule type" value="Genomic_DNA"/>
</dbReference>
<dbReference type="PROSITE" id="PS51354">
    <property type="entry name" value="GLUTAREDOXIN_2"/>
    <property type="match status" value="1"/>
</dbReference>
<reference evidence="1 2" key="1">
    <citation type="submission" date="2017-04" db="EMBL/GenBank/DDBJ databases">
        <title>Complete Genome Sequence of Lytic Bacteriophage PM2 Infecting Proteus mirabilis Isolates.</title>
        <authorList>
            <person name="Kim D."/>
            <person name="Kim Y.J."/>
            <person name="Han B.K."/>
            <person name="Kim H."/>
        </authorList>
    </citation>
    <scope>NUCLEOTIDE SEQUENCE [LARGE SCALE GENOMIC DNA]</scope>
</reference>
<evidence type="ECO:0000313" key="2">
    <source>
        <dbReference type="Proteomes" id="UP000257595"/>
    </source>
</evidence>
<dbReference type="GeneID" id="65109477"/>
<dbReference type="RefSeq" id="YP_010091932.1">
    <property type="nucleotide sequence ID" value="NC_055727.1"/>
</dbReference>
<accession>A0A249XWH7</accession>
<keyword evidence="2" id="KW-1185">Reference proteome</keyword>
<dbReference type="KEGG" id="vg:65109477"/>
<evidence type="ECO:0000313" key="1">
    <source>
        <dbReference type="EMBL" id="ASZ76324.1"/>
    </source>
</evidence>
<dbReference type="InterPro" id="IPR036249">
    <property type="entry name" value="Thioredoxin-like_sf"/>
</dbReference>
<name>A0A249XWH7_9CAUD</name>
<proteinExistence type="predicted"/>
<dbReference type="Gene3D" id="3.40.30.10">
    <property type="entry name" value="Glutaredoxin"/>
    <property type="match status" value="1"/>
</dbReference>
<organism evidence="1 2">
    <name type="scientific">Proteus phage PM2</name>
    <dbReference type="NCBI Taxonomy" id="2025809"/>
    <lineage>
        <taxon>Viruses</taxon>
        <taxon>Duplodnaviria</taxon>
        <taxon>Heunggongvirae</taxon>
        <taxon>Uroviricota</taxon>
        <taxon>Caudoviricetes</taxon>
        <taxon>Pantevenvirales</taxon>
        <taxon>Straboviridae</taxon>
        <taxon>Bragavirus</taxon>
        <taxon>Bragavirus pm2</taxon>
    </lineage>
</organism>
<dbReference type="Proteomes" id="UP000257595">
    <property type="component" value="Segment"/>
</dbReference>
<dbReference type="SUPFAM" id="SSF52833">
    <property type="entry name" value="Thioredoxin-like"/>
    <property type="match status" value="1"/>
</dbReference>